<gene>
    <name evidence="4" type="primary">CCDC9</name>
</gene>
<feature type="compositionally biased region" description="Basic and acidic residues" evidence="3">
    <location>
        <begin position="103"/>
        <end position="115"/>
    </location>
</feature>
<keyword evidence="1" id="KW-0597">Phosphoprotein</keyword>
<proteinExistence type="predicted"/>
<protein>
    <submittedName>
        <fullName evidence="4">Coiled-coil domain containing 9</fullName>
    </submittedName>
</protein>
<dbReference type="InterPro" id="IPR029336">
    <property type="entry name" value="DUF4594"/>
</dbReference>
<dbReference type="PANTHER" id="PTHR15635">
    <property type="entry name" value="COILED-COIL DOMAIN CONTAINING PROTEIN 9"/>
    <property type="match status" value="1"/>
</dbReference>
<name>A0A1A7XEG1_9TELE</name>
<dbReference type="PANTHER" id="PTHR15635:SF11">
    <property type="entry name" value="COILED-COIL DOMAIN-CONTAINING PROTEIN 9"/>
    <property type="match status" value="1"/>
</dbReference>
<feature type="compositionally biased region" description="Basic and acidic residues" evidence="3">
    <location>
        <begin position="60"/>
        <end position="74"/>
    </location>
</feature>
<accession>A0A1A7XEG1</accession>
<evidence type="ECO:0000256" key="1">
    <source>
        <dbReference type="ARBA" id="ARBA00022553"/>
    </source>
</evidence>
<reference evidence="4" key="1">
    <citation type="submission" date="2016-05" db="EMBL/GenBank/DDBJ databases">
        <authorList>
            <person name="Lavstsen T."/>
            <person name="Jespersen J.S."/>
        </authorList>
    </citation>
    <scope>NUCLEOTIDE SEQUENCE</scope>
    <source>
        <tissue evidence="4">Brain</tissue>
    </source>
</reference>
<feature type="region of interest" description="Disordered" evidence="3">
    <location>
        <begin position="32"/>
        <end position="180"/>
    </location>
</feature>
<keyword evidence="2" id="KW-0175">Coiled coil</keyword>
<evidence type="ECO:0000313" key="4">
    <source>
        <dbReference type="EMBL" id="SBP16457.1"/>
    </source>
</evidence>
<sequence>MSSAVDLKSKEEKDAELDKRIEALRKKNEALVKRHQEIQEDKKKAEQEGIAVTTPRKPRPHEPETDRRKTEKENITVTVDLSKAAGEKRVVNDWKAATPRGRKSSEEKDDHKGLGDDLSTPRRTGSGRVGRGGPRGGGGGRQERRDQEPRTPREVEPGEPGGPGRRGGRRGRGGGGDFET</sequence>
<organism evidence="4">
    <name type="scientific">Iconisemion striatum</name>
    <dbReference type="NCBI Taxonomy" id="60296"/>
    <lineage>
        <taxon>Eukaryota</taxon>
        <taxon>Metazoa</taxon>
        <taxon>Chordata</taxon>
        <taxon>Craniata</taxon>
        <taxon>Vertebrata</taxon>
        <taxon>Euteleostomi</taxon>
        <taxon>Actinopterygii</taxon>
        <taxon>Neopterygii</taxon>
        <taxon>Teleostei</taxon>
        <taxon>Neoteleostei</taxon>
        <taxon>Acanthomorphata</taxon>
        <taxon>Ovalentaria</taxon>
        <taxon>Atherinomorphae</taxon>
        <taxon>Cyprinodontiformes</taxon>
        <taxon>Nothobranchiidae</taxon>
        <taxon>Iconisemion</taxon>
    </lineage>
</organism>
<reference evidence="4" key="2">
    <citation type="submission" date="2016-06" db="EMBL/GenBank/DDBJ databases">
        <title>The genome of a short-lived fish provides insights into sex chromosome evolution and the genetic control of aging.</title>
        <authorList>
            <person name="Reichwald K."/>
            <person name="Felder M."/>
            <person name="Petzold A."/>
            <person name="Koch P."/>
            <person name="Groth M."/>
            <person name="Platzer M."/>
        </authorList>
    </citation>
    <scope>NUCLEOTIDE SEQUENCE</scope>
    <source>
        <tissue evidence="4">Brain</tissue>
    </source>
</reference>
<feature type="compositionally biased region" description="Basic and acidic residues" evidence="3">
    <location>
        <begin position="141"/>
        <end position="156"/>
    </location>
</feature>
<feature type="compositionally biased region" description="Gly residues" evidence="3">
    <location>
        <begin position="127"/>
        <end position="140"/>
    </location>
</feature>
<feature type="compositionally biased region" description="Basic and acidic residues" evidence="3">
    <location>
        <begin position="32"/>
        <end position="47"/>
    </location>
</feature>
<evidence type="ECO:0000256" key="3">
    <source>
        <dbReference type="SAM" id="MobiDB-lite"/>
    </source>
</evidence>
<dbReference type="AlphaFoldDB" id="A0A1A7XEG1"/>
<dbReference type="EMBL" id="HADW01015057">
    <property type="protein sequence ID" value="SBP16457.1"/>
    <property type="molecule type" value="Transcribed_RNA"/>
</dbReference>
<evidence type="ECO:0000256" key="2">
    <source>
        <dbReference type="ARBA" id="ARBA00023054"/>
    </source>
</evidence>